<dbReference type="EMBL" id="FNEI01000007">
    <property type="protein sequence ID" value="SDJ08828.1"/>
    <property type="molecule type" value="Genomic_DNA"/>
</dbReference>
<dbReference type="InterPro" id="IPR018053">
    <property type="entry name" value="Glyco_hydro_32_AS"/>
</dbReference>
<proteinExistence type="inferred from homology"/>
<dbReference type="InterPro" id="IPR023296">
    <property type="entry name" value="Glyco_hydro_beta-prop_sf"/>
</dbReference>
<dbReference type="PROSITE" id="PS00609">
    <property type="entry name" value="GLYCOSYL_HYDROL_F32"/>
    <property type="match status" value="1"/>
</dbReference>
<dbReference type="SUPFAM" id="SSF75005">
    <property type="entry name" value="Arabinanase/levansucrase/invertase"/>
    <property type="match status" value="1"/>
</dbReference>
<dbReference type="InterPro" id="IPR001362">
    <property type="entry name" value="Glyco_hydro_32"/>
</dbReference>
<dbReference type="Gene3D" id="2.115.10.20">
    <property type="entry name" value="Glycosyl hydrolase domain, family 43"/>
    <property type="match status" value="2"/>
</dbReference>
<dbReference type="RefSeq" id="WP_074588787.1">
    <property type="nucleotide sequence ID" value="NZ_FNEI01000007.1"/>
</dbReference>
<evidence type="ECO:0000256" key="2">
    <source>
        <dbReference type="ARBA" id="ARBA00022801"/>
    </source>
</evidence>
<dbReference type="GO" id="GO:0005737">
    <property type="term" value="C:cytoplasm"/>
    <property type="evidence" value="ECO:0007669"/>
    <property type="project" value="TreeGrafter"/>
</dbReference>
<dbReference type="SMART" id="SM00640">
    <property type="entry name" value="Glyco_32"/>
    <property type="match status" value="1"/>
</dbReference>
<dbReference type="AlphaFoldDB" id="A0A1G8QVW3"/>
<dbReference type="PANTHER" id="PTHR42800:SF1">
    <property type="entry name" value="EXOINULINASE INUD (AFU_ORTHOLOGUE AFUA_5G00480)"/>
    <property type="match status" value="1"/>
</dbReference>
<gene>
    <name evidence="6" type="ORF">SAMN05216555_1076</name>
</gene>
<protein>
    <submittedName>
        <fullName evidence="6">Levanase</fullName>
    </submittedName>
</protein>
<evidence type="ECO:0000256" key="3">
    <source>
        <dbReference type="ARBA" id="ARBA00023295"/>
    </source>
</evidence>
<feature type="domain" description="Glycosyl hydrolase family 32 C-terminal" evidence="5">
    <location>
        <begin position="704"/>
        <end position="854"/>
    </location>
</feature>
<dbReference type="InterPro" id="IPR013320">
    <property type="entry name" value="ConA-like_dom_sf"/>
</dbReference>
<feature type="domain" description="Glycosyl hydrolase family 32 N-terminal" evidence="4">
    <location>
        <begin position="46"/>
        <end position="296"/>
    </location>
</feature>
<evidence type="ECO:0000313" key="6">
    <source>
        <dbReference type="EMBL" id="SDJ08828.1"/>
    </source>
</evidence>
<dbReference type="CDD" id="cd18622">
    <property type="entry name" value="GH32_Inu-like"/>
    <property type="match status" value="1"/>
</dbReference>
<dbReference type="Pfam" id="PF00251">
    <property type="entry name" value="Glyco_hydro_32N"/>
    <property type="match status" value="2"/>
</dbReference>
<feature type="domain" description="Glycosyl hydrolase family 32 N-terminal" evidence="4">
    <location>
        <begin position="623"/>
        <end position="688"/>
    </location>
</feature>
<keyword evidence="2" id="KW-0378">Hydrolase</keyword>
<accession>A0A1G8QVW3</accession>
<dbReference type="InterPro" id="IPR013189">
    <property type="entry name" value="Glyco_hydro_32_C"/>
</dbReference>
<comment type="similarity">
    <text evidence="1">Belongs to the glycosyl hydrolase 32 family.</text>
</comment>
<dbReference type="InterPro" id="IPR013148">
    <property type="entry name" value="Glyco_hydro_32_N"/>
</dbReference>
<keyword evidence="3" id="KW-0326">Glycosidase</keyword>
<dbReference type="Pfam" id="PF08244">
    <property type="entry name" value="Glyco_hydro_32C"/>
    <property type="match status" value="1"/>
</dbReference>
<name>A0A1G8QVW3_9MICC</name>
<sequence length="863" mass="92527">MTRRTKALLSLGTAVALTAASLALATNPARATDPDPATQQYRPYLHYTPEKNWMNDPNGLVYHNGKYHMYYQYNPTGTRWGDMSWGHASSTDLVHWQEQPLAIPRGLNENGQVIEEIFSGSVVVDTLNSSGFGSLQNPPLVAVYTSNYTGAHPILAGKQAQSLAYSTDDGQSWTKYGSNPVLNRNTSGFRDPKVFWYDNPSGADYWVMAAVEADEHRVLFYKSTNLKDWTYLDDFGPANAFGGQWECPDLFPLAVDGDPNNIKWVLAVNINPGALAGGSGGQYFVGTFNGTTFTAENIDPAGQLPAGNVLAGFNGGTYSGWNVQNDPSNSAGPWGSAPATGSLPGQMPVAGNIGAGMVNGFHGGDNPVGSMESAPFTVDKDYLNFLVAGGRHPQGPGEQSGNQAPPGYLLFDGFDYPGTLTQAGWQLTGDFQAALNPSTSGGEFAIGKRINTFEGGPYQDNNVGTITSPEFYLTNTNIGFLLGGGARSDGQLQVELLVGGVPVRTATGKNSGDLNWQNWDVSPWYGQIARIRIVDNATGPWGHLTLDNMVLGSEPAKARSSETTVNLVVNGQTVRTATGGNTEHLAWTAWDVSAFKGSQATIRIVDNNRGGWGHILADEFVSSDTSRLEPHDWLDQGRDYYATVSFNNAPGGKRIMLGWMNNWDYGQDTPTTTWRGTMALPREVVLTQTPAGPRLRQQVVSQVDALKNTSASYTAPAQDIQPGTTTLPVTGDVVQIDAEFTPGTASSFGLKVLGNASQSTRIGYATATQRLYIDRSNSGNVAFHPAFSSVEDARVDLVNGRLRLRLYLDRASVELFAQDGLATLTDQVFPAAGASSISVFSEGGTARLESLTVTPLFPAMWGG</sequence>
<organism evidence="6 7">
    <name type="scientific">Arthrobacter cupressi</name>
    <dbReference type="NCBI Taxonomy" id="1045773"/>
    <lineage>
        <taxon>Bacteria</taxon>
        <taxon>Bacillati</taxon>
        <taxon>Actinomycetota</taxon>
        <taxon>Actinomycetes</taxon>
        <taxon>Micrococcales</taxon>
        <taxon>Micrococcaceae</taxon>
        <taxon>Arthrobacter</taxon>
    </lineage>
</organism>
<dbReference type="PANTHER" id="PTHR42800">
    <property type="entry name" value="EXOINULINASE INUD (AFU_ORTHOLOGUE AFUA_5G00480)"/>
    <property type="match status" value="1"/>
</dbReference>
<evidence type="ECO:0000313" key="7">
    <source>
        <dbReference type="Proteomes" id="UP000182130"/>
    </source>
</evidence>
<dbReference type="OrthoDB" id="9776657at2"/>
<evidence type="ECO:0000259" key="5">
    <source>
        <dbReference type="Pfam" id="PF08244"/>
    </source>
</evidence>
<dbReference type="GO" id="GO:0004575">
    <property type="term" value="F:sucrose alpha-glucosidase activity"/>
    <property type="evidence" value="ECO:0007669"/>
    <property type="project" value="TreeGrafter"/>
</dbReference>
<dbReference type="Proteomes" id="UP000182130">
    <property type="component" value="Unassembled WGS sequence"/>
</dbReference>
<keyword evidence="7" id="KW-1185">Reference proteome</keyword>
<reference evidence="7" key="1">
    <citation type="submission" date="2016-10" db="EMBL/GenBank/DDBJ databases">
        <authorList>
            <person name="Varghese N."/>
            <person name="Submissions S."/>
        </authorList>
    </citation>
    <scope>NUCLEOTIDE SEQUENCE [LARGE SCALE GENOMIC DNA]</scope>
    <source>
        <strain evidence="7">CGMCC 1.10783</strain>
    </source>
</reference>
<dbReference type="Gene3D" id="2.60.120.560">
    <property type="entry name" value="Exo-inulinase, domain 1"/>
    <property type="match status" value="1"/>
</dbReference>
<evidence type="ECO:0000259" key="4">
    <source>
        <dbReference type="Pfam" id="PF00251"/>
    </source>
</evidence>
<dbReference type="STRING" id="1045773.SAMN05216555_1076"/>
<evidence type="ECO:0000256" key="1">
    <source>
        <dbReference type="ARBA" id="ARBA00009902"/>
    </source>
</evidence>
<dbReference type="SUPFAM" id="SSF49899">
    <property type="entry name" value="Concanavalin A-like lectins/glucanases"/>
    <property type="match status" value="1"/>
</dbReference>
<dbReference type="GO" id="GO:0005987">
    <property type="term" value="P:sucrose catabolic process"/>
    <property type="evidence" value="ECO:0007669"/>
    <property type="project" value="TreeGrafter"/>
</dbReference>